<keyword evidence="2" id="KW-1185">Reference proteome</keyword>
<dbReference type="Proteomes" id="UP000267798">
    <property type="component" value="Unassembled WGS sequence"/>
</dbReference>
<evidence type="ECO:0000313" key="2">
    <source>
        <dbReference type="Proteomes" id="UP000267798"/>
    </source>
</evidence>
<accession>A0A3A6PHV0</accession>
<comment type="caution">
    <text evidence="1">The sequence shown here is derived from an EMBL/GenBank/DDBJ whole genome shotgun (WGS) entry which is preliminary data.</text>
</comment>
<dbReference type="EMBL" id="QXQB01000001">
    <property type="protein sequence ID" value="RJX40655.1"/>
    <property type="molecule type" value="Genomic_DNA"/>
</dbReference>
<dbReference type="OrthoDB" id="2663630at2"/>
<reference evidence="1 2" key="1">
    <citation type="submission" date="2018-09" db="EMBL/GenBank/DDBJ databases">
        <title>Paenibacillus aracenensis nov. sp. isolated from a cave in southern Spain.</title>
        <authorList>
            <person name="Jurado V."/>
            <person name="Gutierrez-Patricio S."/>
            <person name="Gonzalez-Pimentel J.L."/>
            <person name="Miller A.Z."/>
            <person name="Laiz L."/>
            <person name="Saiz-Jimenez C."/>
        </authorList>
    </citation>
    <scope>NUCLEOTIDE SEQUENCE [LARGE SCALE GENOMIC DNA]</scope>
    <source>
        <strain evidence="1 2">JCM 19203</strain>
    </source>
</reference>
<name>A0A3A6PHV0_9BACL</name>
<gene>
    <name evidence="1" type="ORF">D3P09_01150</name>
</gene>
<dbReference type="AlphaFoldDB" id="A0A3A6PHV0"/>
<dbReference type="RefSeq" id="WP_120106439.1">
    <property type="nucleotide sequence ID" value="NZ_QXQB01000001.1"/>
</dbReference>
<sequence>MLKFGQKVAVLRSCESITYTICLSMLGDEAAACEAAKRVLAELFQDPEFWKREEPQRQSYIMRQCFGFCMIPKGGMRQEAASSCVS</sequence>
<evidence type="ECO:0000313" key="1">
    <source>
        <dbReference type="EMBL" id="RJX40655.1"/>
    </source>
</evidence>
<organism evidence="1 2">
    <name type="scientific">Paenibacillus pinisoli</name>
    <dbReference type="NCBI Taxonomy" id="1276110"/>
    <lineage>
        <taxon>Bacteria</taxon>
        <taxon>Bacillati</taxon>
        <taxon>Bacillota</taxon>
        <taxon>Bacilli</taxon>
        <taxon>Bacillales</taxon>
        <taxon>Paenibacillaceae</taxon>
        <taxon>Paenibacillus</taxon>
    </lineage>
</organism>
<proteinExistence type="predicted"/>
<protein>
    <submittedName>
        <fullName evidence="1">Uncharacterized protein</fullName>
    </submittedName>
</protein>